<feature type="region of interest" description="Disordered" evidence="1">
    <location>
        <begin position="1"/>
        <end position="64"/>
    </location>
</feature>
<dbReference type="AlphaFoldDB" id="A0A2D3V477"/>
<evidence type="ECO:0000256" key="1">
    <source>
        <dbReference type="SAM" id="MobiDB-lite"/>
    </source>
</evidence>
<accession>A0A2D3V477</accession>
<feature type="compositionally biased region" description="Basic and acidic residues" evidence="1">
    <location>
        <begin position="356"/>
        <end position="368"/>
    </location>
</feature>
<feature type="region of interest" description="Disordered" evidence="1">
    <location>
        <begin position="264"/>
        <end position="378"/>
    </location>
</feature>
<feature type="compositionally biased region" description="Low complexity" evidence="1">
    <location>
        <begin position="45"/>
        <end position="64"/>
    </location>
</feature>
<evidence type="ECO:0000313" key="2">
    <source>
        <dbReference type="EMBL" id="CZT24186.1"/>
    </source>
</evidence>
<proteinExistence type="predicted"/>
<reference evidence="2 3" key="1">
    <citation type="submission" date="2016-03" db="EMBL/GenBank/DDBJ databases">
        <authorList>
            <person name="Ploux O."/>
        </authorList>
    </citation>
    <scope>NUCLEOTIDE SEQUENCE [LARGE SCALE GENOMIC DNA]</scope>
    <source>
        <strain evidence="2 3">URUG2</strain>
    </source>
</reference>
<organism evidence="2 3">
    <name type="scientific">Ramularia collo-cygni</name>
    <dbReference type="NCBI Taxonomy" id="112498"/>
    <lineage>
        <taxon>Eukaryota</taxon>
        <taxon>Fungi</taxon>
        <taxon>Dikarya</taxon>
        <taxon>Ascomycota</taxon>
        <taxon>Pezizomycotina</taxon>
        <taxon>Dothideomycetes</taxon>
        <taxon>Dothideomycetidae</taxon>
        <taxon>Mycosphaerellales</taxon>
        <taxon>Mycosphaerellaceae</taxon>
        <taxon>Ramularia</taxon>
    </lineage>
</organism>
<feature type="compositionally biased region" description="Basic residues" evidence="1">
    <location>
        <begin position="272"/>
        <end position="281"/>
    </location>
</feature>
<dbReference type="RefSeq" id="XP_023630910.1">
    <property type="nucleotide sequence ID" value="XM_023775142.1"/>
</dbReference>
<dbReference type="GeneID" id="35604963"/>
<dbReference type="EMBL" id="FJUY01000020">
    <property type="protein sequence ID" value="CZT24186.1"/>
    <property type="molecule type" value="Genomic_DNA"/>
</dbReference>
<evidence type="ECO:0000313" key="3">
    <source>
        <dbReference type="Proteomes" id="UP000225277"/>
    </source>
</evidence>
<gene>
    <name evidence="2" type="ORF">RCC_09903</name>
</gene>
<name>A0A2D3V477_9PEZI</name>
<sequence length="409" mass="46273">MPHQNTFLQDTEPPAYDDWPYQPSQPKLWNSDVPYPEVDRGESAQYTEPDQQQTQEQQTTQVDPQIPGEELVADEQIENIEVRWSGEINTVQEARNFLASLSETLQIPKVQNDDAEGIRRGGLATFGSAILQAIVHRPATTPTGLQEEQRLYYIKQQRGAMSKIQHALSTDQGQKKAESMILMLLDAAIDCHIVGLPREDFTPKAASKGSYKSLTNLTCGQRINRIISAVQRHKLVSIDVLEGKGLQDLARNPDEHLSRKIKNLRSNALSNKTHKPRRKRVPQALHESRQGSFAPSDQYGKMERTRTPGASLATNKLEHRNSDVERSTMQENVPENVPHVSIGKRKASEMEDEETEQRSDLRSVRPRQDLPGVSEQGVPLEIYDEPFNMPSHFDEAFFGDAQGEYRDDF</sequence>
<feature type="compositionally biased region" description="Basic and acidic residues" evidence="1">
    <location>
        <begin position="316"/>
        <end position="328"/>
    </location>
</feature>
<dbReference type="Proteomes" id="UP000225277">
    <property type="component" value="Unassembled WGS sequence"/>
</dbReference>
<protein>
    <submittedName>
        <fullName evidence="2">Uncharacterized protein</fullName>
    </submittedName>
</protein>
<keyword evidence="3" id="KW-1185">Reference proteome</keyword>